<reference evidence="2 3" key="1">
    <citation type="submission" date="2018-02" db="EMBL/GenBank/DDBJ databases">
        <title>Comparative genomes isolates from brazilian mangrove.</title>
        <authorList>
            <person name="Araujo J.E."/>
            <person name="Taketani R.G."/>
            <person name="Silva M.C.P."/>
            <person name="Loureco M.V."/>
            <person name="Andreote F.D."/>
        </authorList>
    </citation>
    <scope>NUCLEOTIDE SEQUENCE [LARGE SCALE GENOMIC DNA]</scope>
    <source>
        <strain evidence="2 3">HEX-2 MGV</strain>
    </source>
</reference>
<keyword evidence="1" id="KW-1133">Transmembrane helix</keyword>
<feature type="transmembrane region" description="Helical" evidence="1">
    <location>
        <begin position="35"/>
        <end position="51"/>
    </location>
</feature>
<accession>A0A2S8FGA9</accession>
<keyword evidence="1" id="KW-0812">Transmembrane</keyword>
<sequence length="143" mass="15727">MTGTIVVYCLMGLALLVGSLVSLSNQPGIRGWRNLAMLSIFVLGIVSLFVAGWMTAMIVWFSCAVASALLYKLYDLVARSKHSSDEEELEDPPHSIFTLLMHSLLVWPLIFLEGFEYLCAELFPAALAPRMEVEAPAEDESSA</sequence>
<organism evidence="2 3">
    <name type="scientific">Blastopirellula marina</name>
    <dbReference type="NCBI Taxonomy" id="124"/>
    <lineage>
        <taxon>Bacteria</taxon>
        <taxon>Pseudomonadati</taxon>
        <taxon>Planctomycetota</taxon>
        <taxon>Planctomycetia</taxon>
        <taxon>Pirellulales</taxon>
        <taxon>Pirellulaceae</taxon>
        <taxon>Blastopirellula</taxon>
    </lineage>
</organism>
<keyword evidence="1" id="KW-0472">Membrane</keyword>
<evidence type="ECO:0000313" key="3">
    <source>
        <dbReference type="Proteomes" id="UP000240009"/>
    </source>
</evidence>
<comment type="caution">
    <text evidence="2">The sequence shown here is derived from an EMBL/GenBank/DDBJ whole genome shotgun (WGS) entry which is preliminary data.</text>
</comment>
<feature type="transmembrane region" description="Helical" evidence="1">
    <location>
        <begin position="5"/>
        <end position="23"/>
    </location>
</feature>
<evidence type="ECO:0000313" key="2">
    <source>
        <dbReference type="EMBL" id="PQO31187.1"/>
    </source>
</evidence>
<gene>
    <name evidence="2" type="ORF">C5Y96_12625</name>
</gene>
<dbReference type="EMBL" id="PUIA01000037">
    <property type="protein sequence ID" value="PQO31187.1"/>
    <property type="molecule type" value="Genomic_DNA"/>
</dbReference>
<dbReference type="Proteomes" id="UP000240009">
    <property type="component" value="Unassembled WGS sequence"/>
</dbReference>
<name>A0A2S8FGA9_9BACT</name>
<dbReference type="OrthoDB" id="288401at2"/>
<dbReference type="AlphaFoldDB" id="A0A2S8FGA9"/>
<protein>
    <submittedName>
        <fullName evidence="2">Uncharacterized protein</fullName>
    </submittedName>
</protein>
<proteinExistence type="predicted"/>
<dbReference type="RefSeq" id="WP_105353760.1">
    <property type="nucleotide sequence ID" value="NZ_PUIA01000037.1"/>
</dbReference>
<evidence type="ECO:0000256" key="1">
    <source>
        <dbReference type="SAM" id="Phobius"/>
    </source>
</evidence>